<comment type="catalytic activity">
    <reaction evidence="11 13">
        <text>L-homoserine + ATP = O-phospho-L-homoserine + ADP + H(+)</text>
        <dbReference type="Rhea" id="RHEA:13985"/>
        <dbReference type="ChEBI" id="CHEBI:15378"/>
        <dbReference type="ChEBI" id="CHEBI:30616"/>
        <dbReference type="ChEBI" id="CHEBI:57476"/>
        <dbReference type="ChEBI" id="CHEBI:57590"/>
        <dbReference type="ChEBI" id="CHEBI:456216"/>
        <dbReference type="EC" id="2.7.1.39"/>
    </reaction>
</comment>
<dbReference type="EC" id="2.7.1.39" evidence="3 13"/>
<dbReference type="GO" id="GO:0009088">
    <property type="term" value="P:threonine biosynthetic process"/>
    <property type="evidence" value="ECO:0007669"/>
    <property type="project" value="UniProtKB-UniRule"/>
</dbReference>
<dbReference type="Pfam" id="PF08544">
    <property type="entry name" value="GHMP_kinases_C"/>
    <property type="match status" value="1"/>
</dbReference>
<feature type="domain" description="GHMP kinase C-terminal" evidence="15">
    <location>
        <begin position="204"/>
        <end position="280"/>
    </location>
</feature>
<dbReference type="Proteomes" id="UP000626844">
    <property type="component" value="Unassembled WGS sequence"/>
</dbReference>
<evidence type="ECO:0000256" key="12">
    <source>
        <dbReference type="ARBA" id="ARBA00049954"/>
    </source>
</evidence>
<dbReference type="Gene3D" id="3.30.230.10">
    <property type="match status" value="1"/>
</dbReference>
<keyword evidence="7 13" id="KW-0791">Threonine biosynthesis</keyword>
<comment type="pathway">
    <text evidence="1 13">Amino-acid biosynthesis; L-threonine biosynthesis; L-threonine from L-aspartate: step 4/5.</text>
</comment>
<dbReference type="SUPFAM" id="SSF55060">
    <property type="entry name" value="GHMP Kinase, C-terminal domain"/>
    <property type="match status" value="1"/>
</dbReference>
<accession>A0A926NN21</accession>
<dbReference type="GO" id="GO:0005524">
    <property type="term" value="F:ATP binding"/>
    <property type="evidence" value="ECO:0007669"/>
    <property type="project" value="UniProtKB-UniRule"/>
</dbReference>
<evidence type="ECO:0000256" key="13">
    <source>
        <dbReference type="HAMAP-Rule" id="MF_00384"/>
    </source>
</evidence>
<dbReference type="GO" id="GO:0004413">
    <property type="term" value="F:homoserine kinase activity"/>
    <property type="evidence" value="ECO:0007669"/>
    <property type="project" value="UniProtKB-UniRule"/>
</dbReference>
<dbReference type="AlphaFoldDB" id="A0A926NN21"/>
<proteinExistence type="inferred from homology"/>
<evidence type="ECO:0000313" key="17">
    <source>
        <dbReference type="Proteomes" id="UP000626844"/>
    </source>
</evidence>
<comment type="function">
    <text evidence="12 13">Catalyzes the ATP-dependent phosphorylation of L-homoserine to L-homoserine phosphate.</text>
</comment>
<keyword evidence="8 13" id="KW-0547">Nucleotide-binding</keyword>
<comment type="similarity">
    <text evidence="2 13">Belongs to the GHMP kinase family. Homoserine kinase subfamily.</text>
</comment>
<dbReference type="GO" id="GO:0005737">
    <property type="term" value="C:cytoplasm"/>
    <property type="evidence" value="ECO:0007669"/>
    <property type="project" value="UniProtKB-SubCell"/>
</dbReference>
<sequence length="310" mass="33090">MTEGDMLKITVPGSTANLGPGFDSIGLALNCYLTMTVSPNKQWEFVAESEMVKDIPSGKENLVYQVAKFTADKYKAELPPCKVYVWSDIPLARGLGSSAAAVIGGIELANQLAGLNLSDDEKVRLSSEYEGHPDNVGASLLGGLVIGLHQEDETELVHIPNLDVDVIAIIPSYEVFTKDARDVLPGAMPYSKAVEASAVSNLLVAALLTKNWGLVGKMMSRDLFHQPYRQSLVPELAEAEKIARAEGAYGVALSGAGPTILCLTRKENSEQLAKTFADAFPECEVKNLGIAEKGCYVESVGTVLEKGGLS</sequence>
<evidence type="ECO:0000256" key="10">
    <source>
        <dbReference type="ARBA" id="ARBA00022840"/>
    </source>
</evidence>
<dbReference type="NCBIfam" id="TIGR00191">
    <property type="entry name" value="thrB"/>
    <property type="match status" value="1"/>
</dbReference>
<dbReference type="PRINTS" id="PR00958">
    <property type="entry name" value="HOMSERKINASE"/>
</dbReference>
<dbReference type="RefSeq" id="WP_191158420.1">
    <property type="nucleotide sequence ID" value="NZ_JACXAI010000012.1"/>
</dbReference>
<keyword evidence="17" id="KW-1185">Reference proteome</keyword>
<dbReference type="EMBL" id="JACXAI010000012">
    <property type="protein sequence ID" value="MBD1380826.1"/>
    <property type="molecule type" value="Genomic_DNA"/>
</dbReference>
<evidence type="ECO:0000256" key="11">
    <source>
        <dbReference type="ARBA" id="ARBA00049375"/>
    </source>
</evidence>
<dbReference type="InterPro" id="IPR006203">
    <property type="entry name" value="GHMP_knse_ATP-bd_CS"/>
</dbReference>
<keyword evidence="13" id="KW-0963">Cytoplasm</keyword>
<gene>
    <name evidence="13" type="primary">thrB</name>
    <name evidence="16" type="ORF">IC621_11345</name>
</gene>
<dbReference type="InterPro" id="IPR014721">
    <property type="entry name" value="Ribsml_uS5_D2-typ_fold_subgr"/>
</dbReference>
<evidence type="ECO:0000256" key="2">
    <source>
        <dbReference type="ARBA" id="ARBA00007370"/>
    </source>
</evidence>
<evidence type="ECO:0000313" key="16">
    <source>
        <dbReference type="EMBL" id="MBD1380826.1"/>
    </source>
</evidence>
<dbReference type="InterPro" id="IPR036554">
    <property type="entry name" value="GHMP_kinase_C_sf"/>
</dbReference>
<evidence type="ECO:0000259" key="15">
    <source>
        <dbReference type="Pfam" id="PF08544"/>
    </source>
</evidence>
<dbReference type="PROSITE" id="PS00627">
    <property type="entry name" value="GHMP_KINASES_ATP"/>
    <property type="match status" value="1"/>
</dbReference>
<dbReference type="HAMAP" id="MF_00384">
    <property type="entry name" value="Homoser_kinase"/>
    <property type="match status" value="1"/>
</dbReference>
<feature type="domain" description="GHMP kinase N-terminal" evidence="14">
    <location>
        <begin position="61"/>
        <end position="143"/>
    </location>
</feature>
<dbReference type="SUPFAM" id="SSF54211">
    <property type="entry name" value="Ribosomal protein S5 domain 2-like"/>
    <property type="match status" value="1"/>
</dbReference>
<dbReference type="InterPro" id="IPR006204">
    <property type="entry name" value="GHMP_kinase_N_dom"/>
</dbReference>
<comment type="caution">
    <text evidence="16">The sequence shown here is derived from an EMBL/GenBank/DDBJ whole genome shotgun (WGS) entry which is preliminary data.</text>
</comment>
<dbReference type="Gene3D" id="3.30.70.890">
    <property type="entry name" value="GHMP kinase, C-terminal domain"/>
    <property type="match status" value="1"/>
</dbReference>
<dbReference type="InterPro" id="IPR000870">
    <property type="entry name" value="Homoserine_kinase"/>
</dbReference>
<evidence type="ECO:0000256" key="9">
    <source>
        <dbReference type="ARBA" id="ARBA00022777"/>
    </source>
</evidence>
<protein>
    <recommendedName>
        <fullName evidence="4 13">Homoserine kinase</fullName>
        <shortName evidence="13">HK</shortName>
        <shortName evidence="13">HSK</shortName>
        <ecNumber evidence="3 13">2.7.1.39</ecNumber>
    </recommendedName>
</protein>
<name>A0A926NN21_9BACI</name>
<keyword evidence="6 13" id="KW-0808">Transferase</keyword>
<dbReference type="PANTHER" id="PTHR20861:SF1">
    <property type="entry name" value="HOMOSERINE KINASE"/>
    <property type="match status" value="1"/>
</dbReference>
<organism evidence="16 17">
    <name type="scientific">Metabacillus arenae</name>
    <dbReference type="NCBI Taxonomy" id="2771434"/>
    <lineage>
        <taxon>Bacteria</taxon>
        <taxon>Bacillati</taxon>
        <taxon>Bacillota</taxon>
        <taxon>Bacilli</taxon>
        <taxon>Bacillales</taxon>
        <taxon>Bacillaceae</taxon>
        <taxon>Metabacillus</taxon>
    </lineage>
</organism>
<dbReference type="InterPro" id="IPR013750">
    <property type="entry name" value="GHMP_kinase_C_dom"/>
</dbReference>
<evidence type="ECO:0000259" key="14">
    <source>
        <dbReference type="Pfam" id="PF00288"/>
    </source>
</evidence>
<reference evidence="16" key="1">
    <citation type="submission" date="2020-09" db="EMBL/GenBank/DDBJ databases">
        <title>A novel bacterium of genus Bacillus, isolated from South China Sea.</title>
        <authorList>
            <person name="Huang H."/>
            <person name="Mo K."/>
            <person name="Hu Y."/>
        </authorList>
    </citation>
    <scope>NUCLEOTIDE SEQUENCE</scope>
    <source>
        <strain evidence="16">IB182487</strain>
    </source>
</reference>
<dbReference type="Pfam" id="PF00288">
    <property type="entry name" value="GHMP_kinases_N"/>
    <property type="match status" value="1"/>
</dbReference>
<evidence type="ECO:0000256" key="4">
    <source>
        <dbReference type="ARBA" id="ARBA00017858"/>
    </source>
</evidence>
<evidence type="ECO:0000256" key="6">
    <source>
        <dbReference type="ARBA" id="ARBA00022679"/>
    </source>
</evidence>
<keyword evidence="9 13" id="KW-0418">Kinase</keyword>
<evidence type="ECO:0000256" key="8">
    <source>
        <dbReference type="ARBA" id="ARBA00022741"/>
    </source>
</evidence>
<keyword evidence="5 13" id="KW-0028">Amino-acid biosynthesis</keyword>
<evidence type="ECO:0000256" key="7">
    <source>
        <dbReference type="ARBA" id="ARBA00022697"/>
    </source>
</evidence>
<evidence type="ECO:0000256" key="1">
    <source>
        <dbReference type="ARBA" id="ARBA00005015"/>
    </source>
</evidence>
<feature type="binding site" evidence="13">
    <location>
        <begin position="90"/>
        <end position="100"/>
    </location>
    <ligand>
        <name>ATP</name>
        <dbReference type="ChEBI" id="CHEBI:30616"/>
    </ligand>
</feature>
<dbReference type="PIRSF" id="PIRSF000676">
    <property type="entry name" value="Homoser_kin"/>
    <property type="match status" value="1"/>
</dbReference>
<evidence type="ECO:0000256" key="5">
    <source>
        <dbReference type="ARBA" id="ARBA00022605"/>
    </source>
</evidence>
<comment type="subcellular location">
    <subcellularLocation>
        <location evidence="13">Cytoplasm</location>
    </subcellularLocation>
</comment>
<keyword evidence="10 13" id="KW-0067">ATP-binding</keyword>
<dbReference type="InterPro" id="IPR020568">
    <property type="entry name" value="Ribosomal_Su5_D2-typ_SF"/>
</dbReference>
<dbReference type="PANTHER" id="PTHR20861">
    <property type="entry name" value="HOMOSERINE/4-DIPHOSPHOCYTIDYL-2-C-METHYL-D-ERYTHRITOL KINASE"/>
    <property type="match status" value="1"/>
</dbReference>
<evidence type="ECO:0000256" key="3">
    <source>
        <dbReference type="ARBA" id="ARBA00012078"/>
    </source>
</evidence>